<feature type="compositionally biased region" description="Basic residues" evidence="1">
    <location>
        <begin position="465"/>
        <end position="479"/>
    </location>
</feature>
<evidence type="ECO:0000256" key="1">
    <source>
        <dbReference type="SAM" id="MobiDB-lite"/>
    </source>
</evidence>
<feature type="region of interest" description="Disordered" evidence="1">
    <location>
        <begin position="867"/>
        <end position="892"/>
    </location>
</feature>
<reference evidence="3" key="1">
    <citation type="journal article" date="2013" name="Nat. Genet.">
        <title>The duck genome and transcriptome provide insight into an avian influenza virus reservoir species.</title>
        <authorList>
            <person name="Huang Y."/>
            <person name="Li Y."/>
            <person name="Burt D.W."/>
            <person name="Chen H."/>
            <person name="Zhang Y."/>
            <person name="Qian W."/>
            <person name="Kim H."/>
            <person name="Gan S."/>
            <person name="Zhao Y."/>
            <person name="Li J."/>
            <person name="Yi K."/>
            <person name="Feng H."/>
            <person name="Zhu P."/>
            <person name="Li B."/>
            <person name="Liu Q."/>
            <person name="Fairley S."/>
            <person name="Magor K.E."/>
            <person name="Du Z."/>
            <person name="Hu X."/>
            <person name="Goodman L."/>
            <person name="Tafer H."/>
            <person name="Vignal A."/>
            <person name="Lee T."/>
            <person name="Kim K.W."/>
            <person name="Sheng Z."/>
            <person name="An Y."/>
            <person name="Searle S."/>
            <person name="Herrero J."/>
            <person name="Groenen M.A."/>
            <person name="Crooijmans R.P."/>
            <person name="Faraut T."/>
            <person name="Cai Q."/>
            <person name="Webster R.G."/>
            <person name="Aldridge J.R."/>
            <person name="Warren W.C."/>
            <person name="Bartschat S."/>
            <person name="Kehr S."/>
            <person name="Marz M."/>
            <person name="Stadler P.F."/>
            <person name="Smith J."/>
            <person name="Kraus R.H."/>
            <person name="Zhao Y."/>
            <person name="Ren L."/>
            <person name="Fei J."/>
            <person name="Morisson M."/>
            <person name="Kaiser P."/>
            <person name="Griffin D.K."/>
            <person name="Rao M."/>
            <person name="Pitel F."/>
            <person name="Wang J."/>
            <person name="Li N."/>
        </authorList>
    </citation>
    <scope>NUCLEOTIDE SEQUENCE [LARGE SCALE GENOMIC DNA]</scope>
</reference>
<protein>
    <submittedName>
        <fullName evidence="2">Uncharacterized protein</fullName>
    </submittedName>
</protein>
<dbReference type="EMBL" id="KB744444">
    <property type="protein sequence ID" value="EOA95076.1"/>
    <property type="molecule type" value="Genomic_DNA"/>
</dbReference>
<evidence type="ECO:0000313" key="3">
    <source>
        <dbReference type="Proteomes" id="UP000296049"/>
    </source>
</evidence>
<feature type="compositionally biased region" description="Polar residues" evidence="1">
    <location>
        <begin position="480"/>
        <end position="489"/>
    </location>
</feature>
<feature type="region of interest" description="Disordered" evidence="1">
    <location>
        <begin position="465"/>
        <end position="489"/>
    </location>
</feature>
<feature type="region of interest" description="Disordered" evidence="1">
    <location>
        <begin position="1"/>
        <end position="34"/>
    </location>
</feature>
<organism evidence="2 3">
    <name type="scientific">Anas platyrhynchos</name>
    <name type="common">Mallard</name>
    <name type="synonym">Anas boschas</name>
    <dbReference type="NCBI Taxonomy" id="8839"/>
    <lineage>
        <taxon>Eukaryota</taxon>
        <taxon>Metazoa</taxon>
        <taxon>Chordata</taxon>
        <taxon>Craniata</taxon>
        <taxon>Vertebrata</taxon>
        <taxon>Euteleostomi</taxon>
        <taxon>Archelosauria</taxon>
        <taxon>Archosauria</taxon>
        <taxon>Dinosauria</taxon>
        <taxon>Saurischia</taxon>
        <taxon>Theropoda</taxon>
        <taxon>Coelurosauria</taxon>
        <taxon>Aves</taxon>
        <taxon>Neognathae</taxon>
        <taxon>Galloanserae</taxon>
        <taxon>Anseriformes</taxon>
        <taxon>Anatidae</taxon>
        <taxon>Anatinae</taxon>
        <taxon>Anas</taxon>
    </lineage>
</organism>
<feature type="region of interest" description="Disordered" evidence="1">
    <location>
        <begin position="1119"/>
        <end position="1141"/>
    </location>
</feature>
<feature type="region of interest" description="Disordered" evidence="1">
    <location>
        <begin position="253"/>
        <end position="272"/>
    </location>
</feature>
<dbReference type="Proteomes" id="UP000296049">
    <property type="component" value="Unassembled WGS sequence"/>
</dbReference>
<feature type="region of interest" description="Disordered" evidence="1">
    <location>
        <begin position="398"/>
        <end position="423"/>
    </location>
</feature>
<accession>R0JDN3</accession>
<sequence>MQGVEEMPQEHPDPRAAACSSPSPPAGSSPVPASMARQHRGSFWVLSHGAMLTNLSAFCLQEQATSCSHQCCNQNKSIPVLQDEHGKHELPRSHLQQVRATNRAVLDISAATKLEPPARAVPVQPQCHVPTPGLCTPKVGSAWPRGRWPSPCTTCSYRGVPKASSLGHRLGSKARFLINLDSDGLGEVFEHKCPGLSPASGDGDGARQRGHGVLSGWLLGRRGCCSRAWFIGSRRAGSSSARSLLVGCALRRSQGQGSHPDPGAQHPTTMPSALPAGTSSHWLPQIIYQFNNCIIKKGKARRAPNETDFIYIPPRVKMSCCRHFGALDKEQIEQVKSTEALQASKDLLAKPAASLLYVSSSGTCGQLDSSQRETSLHAVRDVAERFGWQKARLQRCAPRQGNTTGRARAEAASSEPKDLQPSGGLCARHVHVTEPLGLFQKPVSKALQKQTLSLHKQQLECGKRRRVRGPAPPGRHRNQQQRFTKSSPGCTRRVLKPRVLLSNAAPEILHTPGPSLLPVGGEQPPKNRALAPAVLNASELFVLPIWKLIKPDRGKFSDSLPAFIGNHGRNTIERKNTIQLQLQREHADETARGDHIVALAVFSVMFMHPTDWEGGRTPGSPPVAQDPKPWAGPSGAQGGCSVPLRMERAKPWSSDLGTPLTRGDGRMLAARASTHSQGPSSEIRSRLLWPRGPRAQLQPRIASPRCPPLPPDFELPPSNTEEEKMGLRSRRCSLATDSTLSKSKTCPVSGGSLTTDTGLVMQDLDKRSQKRNTNKYSLNPSKDNYQHLDCFFSKSTLKVPQRLPAPHLLPPPAPGTFLGLGSVLPMDSAMGCAPQSMPSVPSQLCCQAWGHWLPKLTGSSRSIRVPVDKAWSSQGEGRKKKEQGARGASRPLAPKHLAQTLGDGTDHLLQPFPVAAPGQRVQKNLALRALLNISLDSSPPEPSAFPPRRPAHELVHCCFEMLPYGTSPAQTTPARAQQQCLSLQTQQLLKTGVSKPSLNARTLSSAAELLPKDTCQFQMGSQQYFINMWSLVSSVKLSPMKKPVSTETKLEKENAIHATPFGNQLDSPQHINYVHSLVQSQIQPVSSTTSPLTRRLIRKESAEEFAQWHHREPRVHPTLCPSADARLSTPDEEETSSPAVAGSTCPCLQELPFRSHHRLSQPLLTSRLSAVIRFWLEARGHKPHGWQHQCWLLPELTAQGTTDSILHKSYCFVLTLVAV</sequence>
<evidence type="ECO:0000313" key="2">
    <source>
        <dbReference type="EMBL" id="EOA95076.1"/>
    </source>
</evidence>
<proteinExistence type="predicted"/>
<feature type="region of interest" description="Disordered" evidence="1">
    <location>
        <begin position="613"/>
        <end position="639"/>
    </location>
</feature>
<dbReference type="AlphaFoldDB" id="R0JDN3"/>
<keyword evidence="3" id="KW-1185">Reference proteome</keyword>
<name>R0JDN3_ANAPL</name>
<gene>
    <name evidence="2" type="ORF">Anapl_17403</name>
</gene>